<sequence length="262" mass="28790">MHVHPLMKDSSREEPKERPHSYSGGLSSADLRRLQHAEDNPAINLRAVSGAQPQQWTPSQFREVSVDNERPFPPEQPTYPSLAPNDGIFSRSPQHQDYATQMMANLPAVSSHEYTMQPRTFLAQAPDSGANAVPHYIAGRPNGVPSVGYRHPMRGFPPQNIMIGSSSAGYPASHLTHLSMSNAQQLYDVVLAHPDHVHRGQQPLNVFRGTHHHSTSDPSTLREVATLALANNPALTSSHNIYAPAIPTPAINLYANHFFGTQ</sequence>
<reference evidence="2" key="1">
    <citation type="submission" date="2011-04" db="EMBL/GenBank/DDBJ databases">
        <title>Evolution of plant cell wall degrading machinery underlies the functional diversity of forest fungi.</title>
        <authorList>
            <consortium name="US DOE Joint Genome Institute (JGI-PGF)"/>
            <person name="Eastwood D.C."/>
            <person name="Floudas D."/>
            <person name="Binder M."/>
            <person name="Majcherczyk A."/>
            <person name="Schneider P."/>
            <person name="Aerts A."/>
            <person name="Asiegbu F.O."/>
            <person name="Baker S.E."/>
            <person name="Barry K."/>
            <person name="Bendiksby M."/>
            <person name="Blumentritt M."/>
            <person name="Coutinho P.M."/>
            <person name="Cullen D."/>
            <person name="Cullen D."/>
            <person name="Gathman A."/>
            <person name="Goodell B."/>
            <person name="Henrissat B."/>
            <person name="Ihrmark K."/>
            <person name="Kauserud H."/>
            <person name="Kohler A."/>
            <person name="LaButti K."/>
            <person name="Lapidus A."/>
            <person name="Lavin J.L."/>
            <person name="Lee Y.-H."/>
            <person name="Lindquist E."/>
            <person name="Lilly W."/>
            <person name="Lucas S."/>
            <person name="Morin E."/>
            <person name="Murat C."/>
            <person name="Oguiza J.A."/>
            <person name="Park J."/>
            <person name="Pisabarro A.G."/>
            <person name="Riley R."/>
            <person name="Rosling A."/>
            <person name="Salamov A."/>
            <person name="Schmidt O."/>
            <person name="Schmutz J."/>
            <person name="Skrede I."/>
            <person name="Stenlid J."/>
            <person name="Wiebenga A."/>
            <person name="Xie X."/>
            <person name="Kues U."/>
            <person name="Hibbett D.S."/>
            <person name="Hoffmeister D."/>
            <person name="Hogberg N."/>
            <person name="Martin F."/>
            <person name="Grigoriev I.V."/>
            <person name="Watkinson S.C."/>
        </authorList>
    </citation>
    <scope>NUCLEOTIDE SEQUENCE</scope>
    <source>
        <strain evidence="2">S7.9</strain>
    </source>
</reference>
<dbReference type="EMBL" id="GL945428">
    <property type="protein sequence ID" value="EGO30554.1"/>
    <property type="molecule type" value="Genomic_DNA"/>
</dbReference>
<evidence type="ECO:0000256" key="1">
    <source>
        <dbReference type="SAM" id="MobiDB-lite"/>
    </source>
</evidence>
<dbReference type="GeneID" id="18817088"/>
<dbReference type="Proteomes" id="UP000008064">
    <property type="component" value="Unassembled WGS sequence"/>
</dbReference>
<name>F8NEC0_SERL9</name>
<organism>
    <name type="scientific">Serpula lacrymans var. lacrymans (strain S7.9)</name>
    <name type="common">Dry rot fungus</name>
    <dbReference type="NCBI Taxonomy" id="578457"/>
    <lineage>
        <taxon>Eukaryota</taxon>
        <taxon>Fungi</taxon>
        <taxon>Dikarya</taxon>
        <taxon>Basidiomycota</taxon>
        <taxon>Agaricomycotina</taxon>
        <taxon>Agaricomycetes</taxon>
        <taxon>Agaricomycetidae</taxon>
        <taxon>Boletales</taxon>
        <taxon>Coniophorineae</taxon>
        <taxon>Serpulaceae</taxon>
        <taxon>Serpula</taxon>
    </lineage>
</organism>
<accession>F8NEC0</accession>
<gene>
    <name evidence="2" type="ORF">SERLADRAFT_454856</name>
</gene>
<evidence type="ECO:0000313" key="2">
    <source>
        <dbReference type="EMBL" id="EGO30554.1"/>
    </source>
</evidence>
<dbReference type="OrthoDB" id="410307at2759"/>
<dbReference type="KEGG" id="sla:SERLADRAFT_454856"/>
<proteinExistence type="predicted"/>
<feature type="region of interest" description="Disordered" evidence="1">
    <location>
        <begin position="1"/>
        <end position="80"/>
    </location>
</feature>
<dbReference type="AlphaFoldDB" id="F8NEC0"/>
<feature type="non-terminal residue" evidence="2">
    <location>
        <position position="262"/>
    </location>
</feature>
<dbReference type="RefSeq" id="XP_007312438.1">
    <property type="nucleotide sequence ID" value="XM_007312376.1"/>
</dbReference>
<feature type="compositionally biased region" description="Basic and acidic residues" evidence="1">
    <location>
        <begin position="30"/>
        <end position="39"/>
    </location>
</feature>
<protein>
    <submittedName>
        <fullName evidence="2">Uncharacterized protein</fullName>
    </submittedName>
</protein>
<dbReference type="HOGENOM" id="CLU_1063783_0_0_1"/>
<feature type="compositionally biased region" description="Polar residues" evidence="1">
    <location>
        <begin position="51"/>
        <end position="62"/>
    </location>
</feature>
<feature type="compositionally biased region" description="Basic and acidic residues" evidence="1">
    <location>
        <begin position="1"/>
        <end position="20"/>
    </location>
</feature>